<gene>
    <name evidence="2" type="ORF">MELIAE_LOCUS11835</name>
</gene>
<dbReference type="SUPFAM" id="SSF53098">
    <property type="entry name" value="Ribonuclease H-like"/>
    <property type="match status" value="1"/>
</dbReference>
<feature type="region of interest" description="Disordered" evidence="1">
    <location>
        <begin position="1"/>
        <end position="20"/>
    </location>
</feature>
<dbReference type="OrthoDB" id="6756381at2759"/>
<keyword evidence="3" id="KW-1185">Reference proteome</keyword>
<organism evidence="2 3">
    <name type="scientific">Brassicogethes aeneus</name>
    <name type="common">Rape pollen beetle</name>
    <name type="synonym">Meligethes aeneus</name>
    <dbReference type="NCBI Taxonomy" id="1431903"/>
    <lineage>
        <taxon>Eukaryota</taxon>
        <taxon>Metazoa</taxon>
        <taxon>Ecdysozoa</taxon>
        <taxon>Arthropoda</taxon>
        <taxon>Hexapoda</taxon>
        <taxon>Insecta</taxon>
        <taxon>Pterygota</taxon>
        <taxon>Neoptera</taxon>
        <taxon>Endopterygota</taxon>
        <taxon>Coleoptera</taxon>
        <taxon>Polyphaga</taxon>
        <taxon>Cucujiformia</taxon>
        <taxon>Nitidulidae</taxon>
        <taxon>Meligethinae</taxon>
        <taxon>Brassicogethes</taxon>
    </lineage>
</organism>
<evidence type="ECO:0008006" key="4">
    <source>
        <dbReference type="Google" id="ProtNLM"/>
    </source>
</evidence>
<dbReference type="PANTHER" id="PTHR37162">
    <property type="entry name" value="HAT FAMILY DIMERISATION DOMAINCONTAINING PROTEIN-RELATED"/>
    <property type="match status" value="1"/>
</dbReference>
<dbReference type="AlphaFoldDB" id="A0A9P0FNJ0"/>
<name>A0A9P0FNJ0_BRAAE</name>
<dbReference type="InterPro" id="IPR012337">
    <property type="entry name" value="RNaseH-like_sf"/>
</dbReference>
<dbReference type="EMBL" id="OV121139">
    <property type="protein sequence ID" value="CAH0562815.1"/>
    <property type="molecule type" value="Genomic_DNA"/>
</dbReference>
<reference evidence="2" key="1">
    <citation type="submission" date="2021-12" db="EMBL/GenBank/DDBJ databases">
        <authorList>
            <person name="King R."/>
        </authorList>
    </citation>
    <scope>NUCLEOTIDE SEQUENCE</scope>
</reference>
<protein>
    <recommendedName>
        <fullName evidence="4">DUF4371 domain-containing protein</fullName>
    </recommendedName>
</protein>
<feature type="compositionally biased region" description="Polar residues" evidence="1">
    <location>
        <begin position="9"/>
        <end position="20"/>
    </location>
</feature>
<dbReference type="Proteomes" id="UP001154078">
    <property type="component" value="Chromosome 8"/>
</dbReference>
<accession>A0A9P0FNJ0</accession>
<evidence type="ECO:0000313" key="2">
    <source>
        <dbReference type="EMBL" id="CAH0562815.1"/>
    </source>
</evidence>
<dbReference type="PANTHER" id="PTHR37162:SF1">
    <property type="entry name" value="BED-TYPE DOMAIN-CONTAINING PROTEIN"/>
    <property type="match status" value="1"/>
</dbReference>
<evidence type="ECO:0000313" key="3">
    <source>
        <dbReference type="Proteomes" id="UP001154078"/>
    </source>
</evidence>
<proteinExistence type="predicted"/>
<sequence>MERYLTKNAPETSVVPSTSRSQITDELLEIQEPETKKRKVNRQIKAEWFKEFNWLLQKEVLTRYVDNEKGEVRDRLLSLLSVNDLSARGITESILSLLQKENIPKENIIGFAADNAAVMMGDIKGVKACLKLEINENLFVIGCICHSMALCASNAANKLPKELEDFIRNIYNYFKGSYKKLKDFRDFQDFVEVKPHKLLKLSQTRWLYLQAVVNRVLEQWPALQLYFQGAVLQDNLVSADTILQG</sequence>
<evidence type="ECO:0000256" key="1">
    <source>
        <dbReference type="SAM" id="MobiDB-lite"/>
    </source>
</evidence>